<sequence length="279" mass="31693">MPEGKGPVRERSPRRAFAEEMARLRAESGLSLRDLGEKVRWDFTHLHNMERGHTLGGPDVVASLDTFYGTTPHLTLLWELAKGWRAFRDRYQRYMELESEAVIMQQYSVSIVPGLLQTEAYARELLSAAQHRDKEGVEDQVIARVGRKERLFGLGRAEFRAILSEAVVRAPLADPEAWREQLDHLITMAQEPNIAVQVFPFSRGLHGLSTSDVMFLTSPSGTTMAYVETGYSGELVESHAEVERLRVLYDRLRDLAWSPRETVAFLRKLMEDPACVPPQ</sequence>
<keyword evidence="3" id="KW-1185">Reference proteome</keyword>
<protein>
    <submittedName>
        <fullName evidence="2">Helix-turn-helix transcriptional regulator</fullName>
    </submittedName>
</protein>
<name>A0ABU2LAM4_9ACTN</name>
<feature type="domain" description="HTH cro/C1-type" evidence="1">
    <location>
        <begin position="20"/>
        <end position="75"/>
    </location>
</feature>
<evidence type="ECO:0000259" key="1">
    <source>
        <dbReference type="SMART" id="SM00530"/>
    </source>
</evidence>
<accession>A0ABU2LAM4</accession>
<dbReference type="Gene3D" id="1.10.260.40">
    <property type="entry name" value="lambda repressor-like DNA-binding domains"/>
    <property type="match status" value="1"/>
</dbReference>
<dbReference type="Pfam" id="PF13560">
    <property type="entry name" value="HTH_31"/>
    <property type="match status" value="1"/>
</dbReference>
<evidence type="ECO:0000313" key="3">
    <source>
        <dbReference type="Proteomes" id="UP001183388"/>
    </source>
</evidence>
<dbReference type="Proteomes" id="UP001183388">
    <property type="component" value="Unassembled WGS sequence"/>
</dbReference>
<organism evidence="2 3">
    <name type="scientific">Streptomyces boetiae</name>
    <dbReference type="NCBI Taxonomy" id="3075541"/>
    <lineage>
        <taxon>Bacteria</taxon>
        <taxon>Bacillati</taxon>
        <taxon>Actinomycetota</taxon>
        <taxon>Actinomycetes</taxon>
        <taxon>Kitasatosporales</taxon>
        <taxon>Streptomycetaceae</taxon>
        <taxon>Streptomyces</taxon>
    </lineage>
</organism>
<dbReference type="InterPro" id="IPR001387">
    <property type="entry name" value="Cro/C1-type_HTH"/>
</dbReference>
<reference evidence="3" key="1">
    <citation type="submission" date="2023-07" db="EMBL/GenBank/DDBJ databases">
        <title>30 novel species of actinomycetes from the DSMZ collection.</title>
        <authorList>
            <person name="Nouioui I."/>
        </authorList>
    </citation>
    <scope>NUCLEOTIDE SEQUENCE [LARGE SCALE GENOMIC DNA]</scope>
    <source>
        <strain evidence="3">DSM 44917</strain>
    </source>
</reference>
<proteinExistence type="predicted"/>
<comment type="caution">
    <text evidence="2">The sequence shown here is derived from an EMBL/GenBank/DDBJ whole genome shotgun (WGS) entry which is preliminary data.</text>
</comment>
<evidence type="ECO:0000313" key="2">
    <source>
        <dbReference type="EMBL" id="MDT0308614.1"/>
    </source>
</evidence>
<dbReference type="SMART" id="SM00530">
    <property type="entry name" value="HTH_XRE"/>
    <property type="match status" value="1"/>
</dbReference>
<gene>
    <name evidence="2" type="ORF">RM780_16845</name>
</gene>
<dbReference type="Pfam" id="PF19054">
    <property type="entry name" value="DUF5753"/>
    <property type="match status" value="1"/>
</dbReference>
<dbReference type="InterPro" id="IPR043917">
    <property type="entry name" value="DUF5753"/>
</dbReference>
<dbReference type="CDD" id="cd00093">
    <property type="entry name" value="HTH_XRE"/>
    <property type="match status" value="1"/>
</dbReference>
<dbReference type="InterPro" id="IPR010982">
    <property type="entry name" value="Lambda_DNA-bd_dom_sf"/>
</dbReference>
<dbReference type="EMBL" id="JAVREN010000024">
    <property type="protein sequence ID" value="MDT0308614.1"/>
    <property type="molecule type" value="Genomic_DNA"/>
</dbReference>
<dbReference type="SUPFAM" id="SSF47413">
    <property type="entry name" value="lambda repressor-like DNA-binding domains"/>
    <property type="match status" value="1"/>
</dbReference>